<dbReference type="InterPro" id="IPR012337">
    <property type="entry name" value="RNaseH-like_sf"/>
</dbReference>
<dbReference type="Proteomes" id="UP000238180">
    <property type="component" value="Unassembled WGS sequence"/>
</dbReference>
<evidence type="ECO:0000313" key="1">
    <source>
        <dbReference type="EMBL" id="SPE77110.1"/>
    </source>
</evidence>
<protein>
    <recommendedName>
        <fullName evidence="3">Integrase catalytic domain-containing protein</fullName>
    </recommendedName>
</protein>
<gene>
    <name evidence="1" type="ORF">FLACOL_01100</name>
</gene>
<reference evidence="1 2" key="1">
    <citation type="submission" date="2018-02" db="EMBL/GenBank/DDBJ databases">
        <authorList>
            <person name="Cohen D.B."/>
            <person name="Kent A.D."/>
        </authorList>
    </citation>
    <scope>NUCLEOTIDE SEQUENCE [LARGE SCALE GENOMIC DNA]</scope>
    <source>
        <strain evidence="1">CIP109753</strain>
    </source>
</reference>
<organism evidence="1 2">
    <name type="scientific">Flavobacterium columnare</name>
    <dbReference type="NCBI Taxonomy" id="996"/>
    <lineage>
        <taxon>Bacteria</taxon>
        <taxon>Pseudomonadati</taxon>
        <taxon>Bacteroidota</taxon>
        <taxon>Flavobacteriia</taxon>
        <taxon>Flavobacteriales</taxon>
        <taxon>Flavobacteriaceae</taxon>
        <taxon>Flavobacterium</taxon>
    </lineage>
</organism>
<dbReference type="SUPFAM" id="SSF53098">
    <property type="entry name" value="Ribonuclease H-like"/>
    <property type="match status" value="1"/>
</dbReference>
<dbReference type="AlphaFoldDB" id="A0A2N9P9R3"/>
<proteinExistence type="predicted"/>
<name>A0A2N9P9R3_9FLAO</name>
<dbReference type="EMBL" id="OLKH01000077">
    <property type="protein sequence ID" value="SPE77110.1"/>
    <property type="molecule type" value="Genomic_DNA"/>
</dbReference>
<dbReference type="RefSeq" id="WP_105195878.1">
    <property type="nucleotide sequence ID" value="NZ_OLKH01000077.1"/>
</dbReference>
<dbReference type="InterPro" id="IPR036397">
    <property type="entry name" value="RNaseH_sf"/>
</dbReference>
<evidence type="ECO:0000313" key="2">
    <source>
        <dbReference type="Proteomes" id="UP000238180"/>
    </source>
</evidence>
<sequence>MYEFINNKLSIPAKLIYQDWSLVSYDNYKKMCVNGKLTRTKEGRGKDNTAYVAVESLPIHNGIDYKEICIQKLGQFPTNEQSYLTCILEKMLEKNRLDVAFFANHKKPNGQGLSFEKQIEGVNSIMLLRAIERLFKSKNFSPKSTKTWNEIANSLKELSFKMTFKLPLNGRSLERKFKEYLTDDVKCIVHKGEGHKNSTKIKQEVSDWLIATYALPTKITIPKLTDLYNEIRLKKGWKSLTNQAVYLHLEEPENMRKWIISRDGLEAYRNKFGHKLQIDKTDNFPNAYWLFDGSKLDFMYLQEGDIVAKLKIDVVMDYYSEKILGWSVLETENIKGHIEAIGGAINTAGARPYLITYDNQAGHKSARMQELYTNLVAKEGGTHYPHKAKHHTNPIEQVFNRLQQQEISTWWFSDKQGVKVRSSKNKMNADFILENKHLLPTMEEVIKAWEISVARWNNAPHPKMNCTRNEAYTHEIGVQEEINHLEQVQLLWLEETKQITYRGNGITLKIGKKEYSFEVYDVNGDIDLEFRYRNVNKKFKVRYHPEYLNDYVQLLEVDEKGKKTLVACAEPKRGHKNIPITMSEGDKTLWLNDYKIRQIEEERDIREARKIAERAGITNEKLIEDQTLTIKFGGSASKAERERAEDVVQF</sequence>
<accession>A0A2N9P9R3</accession>
<evidence type="ECO:0008006" key="3">
    <source>
        <dbReference type="Google" id="ProtNLM"/>
    </source>
</evidence>
<dbReference type="GO" id="GO:0003676">
    <property type="term" value="F:nucleic acid binding"/>
    <property type="evidence" value="ECO:0007669"/>
    <property type="project" value="InterPro"/>
</dbReference>
<dbReference type="Gene3D" id="3.30.420.10">
    <property type="entry name" value="Ribonuclease H-like superfamily/Ribonuclease H"/>
    <property type="match status" value="1"/>
</dbReference>